<proteinExistence type="predicted"/>
<dbReference type="AlphaFoldDB" id="W4V040"/>
<dbReference type="Pfam" id="PF13649">
    <property type="entry name" value="Methyltransf_25"/>
    <property type="match status" value="1"/>
</dbReference>
<dbReference type="PANTHER" id="PTHR43861">
    <property type="entry name" value="TRANS-ACONITATE 2-METHYLTRANSFERASE-RELATED"/>
    <property type="match status" value="1"/>
</dbReference>
<sequence>MDLGCGTGRHTIYLAQNGFQVLAVDVSETGIEVTRAKAEKLNLTNIEFAQLDMRNLTVGDNLPDAILCVWTTGHGNIEDVRKNVNEMYRILRPGGVLVVDYVSIEDENYGKGIEIEKNTFINNVEGEENIPHHYFSKEEIEELYMGFSNIDIAPVDYYFTDNYGVKHTIKAFVVIAVK</sequence>
<evidence type="ECO:0000313" key="5">
    <source>
        <dbReference type="Proteomes" id="UP000019109"/>
    </source>
</evidence>
<organism evidence="4 5">
    <name type="scientific">Acetivibrio straminisolvens JCM 21531</name>
    <dbReference type="NCBI Taxonomy" id="1294263"/>
    <lineage>
        <taxon>Bacteria</taxon>
        <taxon>Bacillati</taxon>
        <taxon>Bacillota</taxon>
        <taxon>Clostridia</taxon>
        <taxon>Eubacteriales</taxon>
        <taxon>Oscillospiraceae</taxon>
        <taxon>Acetivibrio</taxon>
    </lineage>
</organism>
<dbReference type="EMBL" id="BAVR01000002">
    <property type="protein sequence ID" value="GAE86865.1"/>
    <property type="molecule type" value="Genomic_DNA"/>
</dbReference>
<comment type="caution">
    <text evidence="4">The sequence shown here is derived from an EMBL/GenBank/DDBJ whole genome shotgun (WGS) entry which is preliminary data.</text>
</comment>
<dbReference type="SUPFAM" id="SSF53335">
    <property type="entry name" value="S-adenosyl-L-methionine-dependent methyltransferases"/>
    <property type="match status" value="1"/>
</dbReference>
<keyword evidence="5" id="KW-1185">Reference proteome</keyword>
<dbReference type="Gene3D" id="3.40.50.150">
    <property type="entry name" value="Vaccinia Virus protein VP39"/>
    <property type="match status" value="1"/>
</dbReference>
<evidence type="ECO:0000256" key="1">
    <source>
        <dbReference type="ARBA" id="ARBA00022603"/>
    </source>
</evidence>
<feature type="domain" description="Methyltransferase" evidence="3">
    <location>
        <begin position="1"/>
        <end position="95"/>
    </location>
</feature>
<keyword evidence="1 4" id="KW-0489">Methyltransferase</keyword>
<evidence type="ECO:0000259" key="3">
    <source>
        <dbReference type="Pfam" id="PF13649"/>
    </source>
</evidence>
<dbReference type="PANTHER" id="PTHR43861:SF1">
    <property type="entry name" value="TRANS-ACONITATE 2-METHYLTRANSFERASE"/>
    <property type="match status" value="1"/>
</dbReference>
<keyword evidence="2 4" id="KW-0808">Transferase</keyword>
<protein>
    <submittedName>
        <fullName evidence="4">Methyltransferase type 11</fullName>
    </submittedName>
</protein>
<accession>W4V040</accession>
<dbReference type="STRING" id="1294263.JCM21531_195"/>
<dbReference type="Proteomes" id="UP000019109">
    <property type="component" value="Unassembled WGS sequence"/>
</dbReference>
<reference evidence="4" key="1">
    <citation type="journal article" date="2014" name="Genome Announc.">
        <title>Draft Genome Sequence of Clostridium straminisolvens Strain JCM 21531T, Isolated from a Cellulose-Degrading Bacterial Community.</title>
        <authorList>
            <person name="Yuki M."/>
            <person name="Oshima K."/>
            <person name="Suda W."/>
            <person name="Sakamoto M."/>
            <person name="Kitamura K."/>
            <person name="Iida T."/>
            <person name="Hattori M."/>
            <person name="Ohkuma M."/>
        </authorList>
    </citation>
    <scope>NUCLEOTIDE SEQUENCE [LARGE SCALE GENOMIC DNA]</scope>
    <source>
        <strain evidence="4">JCM 21531</strain>
    </source>
</reference>
<name>W4V040_9FIRM</name>
<dbReference type="CDD" id="cd02440">
    <property type="entry name" value="AdoMet_MTases"/>
    <property type="match status" value="1"/>
</dbReference>
<evidence type="ECO:0000313" key="4">
    <source>
        <dbReference type="EMBL" id="GAE86865.1"/>
    </source>
</evidence>
<evidence type="ECO:0000256" key="2">
    <source>
        <dbReference type="ARBA" id="ARBA00022679"/>
    </source>
</evidence>
<dbReference type="InterPro" id="IPR041698">
    <property type="entry name" value="Methyltransf_25"/>
</dbReference>
<dbReference type="GO" id="GO:0032259">
    <property type="term" value="P:methylation"/>
    <property type="evidence" value="ECO:0007669"/>
    <property type="project" value="UniProtKB-KW"/>
</dbReference>
<dbReference type="InterPro" id="IPR029063">
    <property type="entry name" value="SAM-dependent_MTases_sf"/>
</dbReference>
<gene>
    <name evidence="4" type="ORF">JCM21531_195</name>
</gene>
<dbReference type="GO" id="GO:0008168">
    <property type="term" value="F:methyltransferase activity"/>
    <property type="evidence" value="ECO:0007669"/>
    <property type="project" value="UniProtKB-KW"/>
</dbReference>